<sequence length="55" mass="6882">MHRPPPPPPRYERHRPRAGHAWVSGHWRWQGHRYVWIPGHWVKAPRHHRPYYGHR</sequence>
<accession>A0A2A7V036</accession>
<evidence type="ECO:0000313" key="2">
    <source>
        <dbReference type="Proteomes" id="UP000220246"/>
    </source>
</evidence>
<organism evidence="1 2">
    <name type="scientific">Comamonas terrigena</name>
    <dbReference type="NCBI Taxonomy" id="32013"/>
    <lineage>
        <taxon>Bacteria</taxon>
        <taxon>Pseudomonadati</taxon>
        <taxon>Pseudomonadota</taxon>
        <taxon>Betaproteobacteria</taxon>
        <taxon>Burkholderiales</taxon>
        <taxon>Comamonadaceae</taxon>
        <taxon>Comamonas</taxon>
    </lineage>
</organism>
<protein>
    <recommendedName>
        <fullName evidence="3">BcpO-related WXXGXW repeat protein</fullName>
    </recommendedName>
</protein>
<dbReference type="Pfam" id="PF12779">
    <property type="entry name" value="WXXGXW"/>
    <property type="match status" value="1"/>
</dbReference>
<dbReference type="AlphaFoldDB" id="A0A2A7V036"/>
<dbReference type="EMBL" id="PDEA01000001">
    <property type="protein sequence ID" value="PEH90863.1"/>
    <property type="molecule type" value="Genomic_DNA"/>
</dbReference>
<evidence type="ECO:0008006" key="3">
    <source>
        <dbReference type="Google" id="ProtNLM"/>
    </source>
</evidence>
<proteinExistence type="predicted"/>
<gene>
    <name evidence="1" type="ORF">CRM82_04675</name>
</gene>
<dbReference type="InterPro" id="IPR024447">
    <property type="entry name" value="YXWGXW_rpt"/>
</dbReference>
<reference evidence="2" key="1">
    <citation type="submission" date="2017-09" db="EMBL/GenBank/DDBJ databases">
        <title>FDA dAtabase for Regulatory Grade micrObial Sequences (FDA-ARGOS): Supporting development and validation of Infectious Disease Dx tests.</title>
        <authorList>
            <person name="Minogue T."/>
            <person name="Wolcott M."/>
            <person name="Wasieloski L."/>
            <person name="Aguilar W."/>
            <person name="Moore D."/>
            <person name="Tallon L."/>
            <person name="Sadzewicz L."/>
            <person name="Ott S."/>
            <person name="Zhao X."/>
            <person name="Nagaraj S."/>
            <person name="Vavikolanu K."/>
            <person name="Aluvathingal J."/>
            <person name="Nadendla S."/>
            <person name="Sichtig H."/>
        </authorList>
    </citation>
    <scope>NUCLEOTIDE SEQUENCE [LARGE SCALE GENOMIC DNA]</scope>
    <source>
        <strain evidence="2">FDAARGOS_394</strain>
    </source>
</reference>
<keyword evidence="2" id="KW-1185">Reference proteome</keyword>
<dbReference type="Proteomes" id="UP000220246">
    <property type="component" value="Unassembled WGS sequence"/>
</dbReference>
<evidence type="ECO:0000313" key="1">
    <source>
        <dbReference type="EMBL" id="PEH90863.1"/>
    </source>
</evidence>
<dbReference type="OrthoDB" id="121499at2"/>
<comment type="caution">
    <text evidence="1">The sequence shown here is derived from an EMBL/GenBank/DDBJ whole genome shotgun (WGS) entry which is preliminary data.</text>
</comment>
<name>A0A2A7V036_COMTR</name>